<reference evidence="2 3" key="1">
    <citation type="submission" date="2018-10" db="EMBL/GenBank/DDBJ databases">
        <title>Draft genome of Cortibacter populi DSM10536.</title>
        <authorList>
            <person name="Bernier A.-M."/>
            <person name="Bernard K."/>
        </authorList>
    </citation>
    <scope>NUCLEOTIDE SEQUENCE [LARGE SCALE GENOMIC DNA]</scope>
    <source>
        <strain evidence="2 3">DSM 105136</strain>
    </source>
</reference>
<keyword evidence="3" id="KW-1185">Reference proteome</keyword>
<name>A0A3M6QYJ9_9BURK</name>
<sequence>MKRWTRGLMKRWTTHPVFLCGFRPFFFFSGIAACALMGWWLLSLSGVPAVAAWQPSGGPMLWHACELILGFGMAAVAGFLLTAVPEFTGSEPQPASRLLCVAVLWLLARLAWLPAAWLPWGVGIGLLATLNLGFTAGLLALLLPALWRDRTRRHLSFGWALLAMLAVEAGFFLALYRHGDPMAWLLLAIGLMMVLIVIAGSRISMNVVNRLVEAGRPGLADHETVGYLARPPRRNFAVFCICLFSGVEFLKGHDLVTGWLALAAAAAMFNLLNDWHVGRALLYRWALILYAGYWLVALGYAGIGLAMLGAPWTPSSGRHLLLVGAMGLSIFTVMNIAGRIHAGLWLDDRRWVPLAAAMLVLAALLRWLAGWFAMAQWSAMLLLVAGLLWMAAFALYLCFSAAILLQPRTDGQQGCAEPLTDAQGPQAIAHRHR</sequence>
<dbReference type="Proteomes" id="UP000278006">
    <property type="component" value="Unassembled WGS sequence"/>
</dbReference>
<feature type="transmembrane region" description="Helical" evidence="1">
    <location>
        <begin position="234"/>
        <end position="250"/>
    </location>
</feature>
<feature type="transmembrane region" description="Helical" evidence="1">
    <location>
        <begin position="95"/>
        <end position="112"/>
    </location>
</feature>
<dbReference type="PROSITE" id="PS51257">
    <property type="entry name" value="PROKAR_LIPOPROTEIN"/>
    <property type="match status" value="1"/>
</dbReference>
<keyword evidence="1" id="KW-1133">Transmembrane helix</keyword>
<gene>
    <name evidence="2" type="ORF">D8I35_02920</name>
</gene>
<feature type="transmembrane region" description="Helical" evidence="1">
    <location>
        <begin position="352"/>
        <end position="374"/>
    </location>
</feature>
<dbReference type="EMBL" id="RDQO01000001">
    <property type="protein sequence ID" value="RMX08095.1"/>
    <property type="molecule type" value="Genomic_DNA"/>
</dbReference>
<evidence type="ECO:0000313" key="3">
    <source>
        <dbReference type="Proteomes" id="UP000278006"/>
    </source>
</evidence>
<dbReference type="Pfam" id="PF05940">
    <property type="entry name" value="NnrS"/>
    <property type="match status" value="1"/>
</dbReference>
<feature type="transmembrane region" description="Helical" evidence="1">
    <location>
        <begin position="21"/>
        <end position="41"/>
    </location>
</feature>
<keyword evidence="1" id="KW-0472">Membrane</keyword>
<keyword evidence="1" id="KW-0812">Transmembrane</keyword>
<organism evidence="2 3">
    <name type="scientific">Corticibacter populi</name>
    <dbReference type="NCBI Taxonomy" id="1550736"/>
    <lineage>
        <taxon>Bacteria</taxon>
        <taxon>Pseudomonadati</taxon>
        <taxon>Pseudomonadota</taxon>
        <taxon>Betaproteobacteria</taxon>
        <taxon>Burkholderiales</taxon>
        <taxon>Comamonadaceae</taxon>
        <taxon>Corticibacter</taxon>
    </lineage>
</organism>
<comment type="caution">
    <text evidence="2">The sequence shown here is derived from an EMBL/GenBank/DDBJ whole genome shotgun (WGS) entry which is preliminary data.</text>
</comment>
<dbReference type="InterPro" id="IPR010266">
    <property type="entry name" value="NnrS"/>
</dbReference>
<evidence type="ECO:0000313" key="2">
    <source>
        <dbReference type="EMBL" id="RMX08095.1"/>
    </source>
</evidence>
<evidence type="ECO:0000256" key="1">
    <source>
        <dbReference type="SAM" id="Phobius"/>
    </source>
</evidence>
<feature type="transmembrane region" description="Helical" evidence="1">
    <location>
        <begin position="380"/>
        <end position="405"/>
    </location>
</feature>
<dbReference type="AlphaFoldDB" id="A0A3M6QYJ9"/>
<feature type="transmembrane region" description="Helical" evidence="1">
    <location>
        <begin position="61"/>
        <end position="83"/>
    </location>
</feature>
<dbReference type="OrthoDB" id="9770040at2"/>
<feature type="transmembrane region" description="Helical" evidence="1">
    <location>
        <begin position="320"/>
        <end position="340"/>
    </location>
</feature>
<proteinExistence type="predicted"/>
<feature type="transmembrane region" description="Helical" evidence="1">
    <location>
        <begin position="285"/>
        <end position="308"/>
    </location>
</feature>
<feature type="transmembrane region" description="Helical" evidence="1">
    <location>
        <begin position="256"/>
        <end position="273"/>
    </location>
</feature>
<feature type="transmembrane region" description="Helical" evidence="1">
    <location>
        <begin position="118"/>
        <end position="143"/>
    </location>
</feature>
<feature type="transmembrane region" description="Helical" evidence="1">
    <location>
        <begin position="182"/>
        <end position="200"/>
    </location>
</feature>
<feature type="transmembrane region" description="Helical" evidence="1">
    <location>
        <begin position="155"/>
        <end position="176"/>
    </location>
</feature>
<accession>A0A3M6QYJ9</accession>
<protein>
    <submittedName>
        <fullName evidence="2">NnrS family protein</fullName>
    </submittedName>
</protein>